<organism evidence="6 7">
    <name type="scientific">Clostridium argentinense CDC 2741</name>
    <dbReference type="NCBI Taxonomy" id="1418104"/>
    <lineage>
        <taxon>Bacteria</taxon>
        <taxon>Bacillati</taxon>
        <taxon>Bacillota</taxon>
        <taxon>Clostridia</taxon>
        <taxon>Eubacteriales</taxon>
        <taxon>Clostridiaceae</taxon>
        <taxon>Clostridium</taxon>
    </lineage>
</organism>
<name>A0A0C1R898_9CLOT</name>
<dbReference type="STRING" id="29341.RSJ17_19325"/>
<comment type="caution">
    <text evidence="6">The sequence shown here is derived from an EMBL/GenBank/DDBJ whole genome shotgun (WGS) entry which is preliminary data.</text>
</comment>
<dbReference type="Pfam" id="PF00005">
    <property type="entry name" value="ABC_tran"/>
    <property type="match status" value="1"/>
</dbReference>
<dbReference type="InterPro" id="IPR050763">
    <property type="entry name" value="ABC_transporter_ATP-binding"/>
</dbReference>
<keyword evidence="7" id="KW-1185">Reference proteome</keyword>
<feature type="domain" description="ABC transporter" evidence="5">
    <location>
        <begin position="19"/>
        <end position="243"/>
    </location>
</feature>
<proteinExistence type="inferred from homology"/>
<dbReference type="EMBL" id="AYSO01000016">
    <property type="protein sequence ID" value="KIE46781.1"/>
    <property type="molecule type" value="Genomic_DNA"/>
</dbReference>
<dbReference type="GO" id="GO:0016887">
    <property type="term" value="F:ATP hydrolysis activity"/>
    <property type="evidence" value="ECO:0007669"/>
    <property type="project" value="InterPro"/>
</dbReference>
<comment type="similarity">
    <text evidence="1">Belongs to the ABC transporter superfamily.</text>
</comment>
<evidence type="ECO:0000313" key="7">
    <source>
        <dbReference type="Proteomes" id="UP000031366"/>
    </source>
</evidence>
<evidence type="ECO:0000256" key="3">
    <source>
        <dbReference type="ARBA" id="ARBA00022741"/>
    </source>
</evidence>
<evidence type="ECO:0000259" key="5">
    <source>
        <dbReference type="PROSITE" id="PS50893"/>
    </source>
</evidence>
<keyword evidence="4" id="KW-0067">ATP-binding</keyword>
<dbReference type="InterPro" id="IPR003439">
    <property type="entry name" value="ABC_transporter-like_ATP-bd"/>
</dbReference>
<evidence type="ECO:0000256" key="1">
    <source>
        <dbReference type="ARBA" id="ARBA00005417"/>
    </source>
</evidence>
<evidence type="ECO:0000256" key="2">
    <source>
        <dbReference type="ARBA" id="ARBA00022448"/>
    </source>
</evidence>
<accession>A0A0C1R898</accession>
<dbReference type="PANTHER" id="PTHR42711:SF5">
    <property type="entry name" value="ABC TRANSPORTER ATP-BINDING PROTEIN NATA"/>
    <property type="match status" value="1"/>
</dbReference>
<dbReference type="Gene3D" id="3.40.50.300">
    <property type="entry name" value="P-loop containing nucleotide triphosphate hydrolases"/>
    <property type="match status" value="1"/>
</dbReference>
<dbReference type="InterPro" id="IPR003593">
    <property type="entry name" value="AAA+_ATPase"/>
</dbReference>
<protein>
    <submittedName>
        <fullName evidence="6">ABC transporter family protein</fullName>
    </submittedName>
</protein>
<sequence>MRGGSLIFVRRKNMKEIVINIENLKKSYGNYVAVNDISFEIKAGEIFGLLGPNGAEKTSILECIEGIRTPDSGKIDVGGYNPQVDSQKMHKVLGVQLQSSGLPLTMTVKEAIDMFSNYHKVSPNHEIISKMGLKNKLNKKYRELSGGEKTKLILALAIMHKPKILILDEPTAALDVQSRVDLHEVMKTLRYNGTAILLATHDMAEAEKLCNRIAVILKGKIIKIGTPNEITSSGSTISKISVRTVNDSLKETDAKFEDDYYIYSSKDLGEKVNEIINTINSKGDSLVDLRIERQSLEEKFIELTSEGRN</sequence>
<dbReference type="PROSITE" id="PS00211">
    <property type="entry name" value="ABC_TRANSPORTER_1"/>
    <property type="match status" value="1"/>
</dbReference>
<evidence type="ECO:0000256" key="4">
    <source>
        <dbReference type="ARBA" id="ARBA00022840"/>
    </source>
</evidence>
<dbReference type="AlphaFoldDB" id="A0A0C1R898"/>
<dbReference type="InterPro" id="IPR017871">
    <property type="entry name" value="ABC_transporter-like_CS"/>
</dbReference>
<dbReference type="InterPro" id="IPR027417">
    <property type="entry name" value="P-loop_NTPase"/>
</dbReference>
<dbReference type="CDD" id="cd03230">
    <property type="entry name" value="ABC_DR_subfamily_A"/>
    <property type="match status" value="1"/>
</dbReference>
<dbReference type="PANTHER" id="PTHR42711">
    <property type="entry name" value="ABC TRANSPORTER ATP-BINDING PROTEIN"/>
    <property type="match status" value="1"/>
</dbReference>
<reference evidence="6 7" key="1">
    <citation type="journal article" date="2015" name="Infect. Genet. Evol.">
        <title>Genomic sequences of six botulinum neurotoxin-producing strains representing three clostridial species illustrate the mobility and diversity of botulinum neurotoxin genes.</title>
        <authorList>
            <person name="Smith T.J."/>
            <person name="Hill K.K."/>
            <person name="Xie G."/>
            <person name="Foley B.T."/>
            <person name="Williamson C.H."/>
            <person name="Foster J.T."/>
            <person name="Johnson S.L."/>
            <person name="Chertkov O."/>
            <person name="Teshima H."/>
            <person name="Gibbons H.S."/>
            <person name="Johnsky L.A."/>
            <person name="Karavis M.A."/>
            <person name="Smith L.A."/>
        </authorList>
    </citation>
    <scope>NUCLEOTIDE SEQUENCE [LARGE SCALE GENOMIC DNA]</scope>
    <source>
        <strain evidence="6 7">CDC 2741</strain>
    </source>
</reference>
<keyword evidence="3" id="KW-0547">Nucleotide-binding</keyword>
<dbReference type="GO" id="GO:0005524">
    <property type="term" value="F:ATP binding"/>
    <property type="evidence" value="ECO:0007669"/>
    <property type="project" value="UniProtKB-KW"/>
</dbReference>
<dbReference type="SMART" id="SM00382">
    <property type="entry name" value="AAA"/>
    <property type="match status" value="1"/>
</dbReference>
<dbReference type="Proteomes" id="UP000031366">
    <property type="component" value="Unassembled WGS sequence"/>
</dbReference>
<keyword evidence="2" id="KW-0813">Transport</keyword>
<dbReference type="SUPFAM" id="SSF52540">
    <property type="entry name" value="P-loop containing nucleoside triphosphate hydrolases"/>
    <property type="match status" value="1"/>
</dbReference>
<gene>
    <name evidence="6" type="ORF">U732_3324</name>
</gene>
<evidence type="ECO:0000313" key="6">
    <source>
        <dbReference type="EMBL" id="KIE46781.1"/>
    </source>
</evidence>
<dbReference type="PROSITE" id="PS50893">
    <property type="entry name" value="ABC_TRANSPORTER_2"/>
    <property type="match status" value="1"/>
</dbReference>